<dbReference type="OrthoDB" id="9783876at2"/>
<evidence type="ECO:0000256" key="3">
    <source>
        <dbReference type="ARBA" id="ARBA00023163"/>
    </source>
</evidence>
<gene>
    <name evidence="5" type="ordered locus">VF_A0525</name>
</gene>
<dbReference type="AlphaFoldDB" id="Q5E051"/>
<dbReference type="GeneID" id="54165849"/>
<accession>Q5E051</accession>
<dbReference type="eggNOG" id="COG2207">
    <property type="taxonomic scope" value="Bacteria"/>
</dbReference>
<dbReference type="PANTHER" id="PTHR47894:SF4">
    <property type="entry name" value="HTH-TYPE TRANSCRIPTIONAL REGULATOR GADX"/>
    <property type="match status" value="1"/>
</dbReference>
<dbReference type="Gene3D" id="1.10.10.60">
    <property type="entry name" value="Homeodomain-like"/>
    <property type="match status" value="1"/>
</dbReference>
<evidence type="ECO:0000256" key="2">
    <source>
        <dbReference type="ARBA" id="ARBA00023125"/>
    </source>
</evidence>
<proteinExistence type="predicted"/>
<dbReference type="PROSITE" id="PS01124">
    <property type="entry name" value="HTH_ARAC_FAMILY_2"/>
    <property type="match status" value="1"/>
</dbReference>
<dbReference type="GO" id="GO:0000976">
    <property type="term" value="F:transcription cis-regulatory region binding"/>
    <property type="evidence" value="ECO:0007669"/>
    <property type="project" value="TreeGrafter"/>
</dbReference>
<dbReference type="EMBL" id="CP000021">
    <property type="protein sequence ID" value="AAW87595.1"/>
    <property type="molecule type" value="Genomic_DNA"/>
</dbReference>
<evidence type="ECO:0000313" key="6">
    <source>
        <dbReference type="Proteomes" id="UP000000537"/>
    </source>
</evidence>
<dbReference type="InterPro" id="IPR009057">
    <property type="entry name" value="Homeodomain-like_sf"/>
</dbReference>
<dbReference type="STRING" id="312309.VF_A0525"/>
<dbReference type="InterPro" id="IPR018062">
    <property type="entry name" value="HTH_AraC-typ_CS"/>
</dbReference>
<dbReference type="PROSITE" id="PS00041">
    <property type="entry name" value="HTH_ARAC_FAMILY_1"/>
    <property type="match status" value="1"/>
</dbReference>
<reference evidence="5 6" key="1">
    <citation type="journal article" date="2005" name="Proc. Natl. Acad. Sci. U.S.A.">
        <title>Complete genome sequence of Vibrio fischeri: a symbiotic bacterium with pathogenic congeners.</title>
        <authorList>
            <person name="Ruby E.G."/>
            <person name="Urbanowski M."/>
            <person name="Campbell J."/>
            <person name="Dunn A."/>
            <person name="Faini M."/>
            <person name="Gunsalus R."/>
            <person name="Lostroh P."/>
            <person name="Lupp C."/>
            <person name="McCann J."/>
            <person name="Millikan D."/>
            <person name="Schaefer A."/>
            <person name="Stabb E."/>
            <person name="Stevens A."/>
            <person name="Visick K."/>
            <person name="Whistler C."/>
            <person name="Greenberg E.P."/>
        </authorList>
    </citation>
    <scope>NUCLEOTIDE SEQUENCE [LARGE SCALE GENOMIC DNA]</scope>
    <source>
        <strain evidence="6">ATCC 700601 / ES114</strain>
    </source>
</reference>
<sequence length="255" mass="29975">MFKAFTYEGNNVQKLKNVVITNPCIIWIVCGVKNISVDGYKYTLKKDEAIFLSGNSKISFENFTEDGFFISKQITFIRKPNIESVRKNKFELSKYRSVKLDSQLKMTMEFLHQADSILNNIKTRSMWLDGLYLLLLDYDYLEMLFRPDEISFNEKVYEILDKMDPKEHRIESICLVLNISKATLIRRLKKSGTQFKKIVRQVRMNKALFLIQKRTIPLDEISFSCGYQSMELFNLYFESEFGISPKNYIKTFSGI</sequence>
<organism evidence="5 6">
    <name type="scientific">Aliivibrio fischeri (strain ATCC 700601 / ES114)</name>
    <name type="common">Vibrio fischeri</name>
    <dbReference type="NCBI Taxonomy" id="312309"/>
    <lineage>
        <taxon>Bacteria</taxon>
        <taxon>Pseudomonadati</taxon>
        <taxon>Pseudomonadota</taxon>
        <taxon>Gammaproteobacteria</taxon>
        <taxon>Vibrionales</taxon>
        <taxon>Vibrionaceae</taxon>
        <taxon>Aliivibrio</taxon>
    </lineage>
</organism>
<reference evidence="5 6" key="2">
    <citation type="journal article" date="2008" name="BMC Genomics">
        <title>Comparative genomics-based investigation of resequencing targets in Vibrio fischeri: focus on point miscalls and artefactual expansions.</title>
        <authorList>
            <person name="Mandel M.J."/>
            <person name="Stabb E.V."/>
            <person name="Ruby E.G."/>
        </authorList>
    </citation>
    <scope>NUCLEOTIDE SEQUENCE [LARGE SCALE GENOMIC DNA]</scope>
    <source>
        <strain evidence="6">ATCC 700601 / ES114</strain>
    </source>
</reference>
<name>Q5E051_ALIF1</name>
<keyword evidence="2" id="KW-0238">DNA-binding</keyword>
<keyword evidence="6" id="KW-1185">Reference proteome</keyword>
<evidence type="ECO:0000313" key="5">
    <source>
        <dbReference type="EMBL" id="AAW87595.1"/>
    </source>
</evidence>
<dbReference type="RefSeq" id="WP_011263381.1">
    <property type="nucleotide sequence ID" value="NC_006841.2"/>
</dbReference>
<dbReference type="SMART" id="SM00342">
    <property type="entry name" value="HTH_ARAC"/>
    <property type="match status" value="1"/>
</dbReference>
<dbReference type="GO" id="GO:0005829">
    <property type="term" value="C:cytosol"/>
    <property type="evidence" value="ECO:0007669"/>
    <property type="project" value="TreeGrafter"/>
</dbReference>
<feature type="domain" description="HTH araC/xylS-type" evidence="4">
    <location>
        <begin position="154"/>
        <end position="251"/>
    </location>
</feature>
<dbReference type="InterPro" id="IPR018060">
    <property type="entry name" value="HTH_AraC"/>
</dbReference>
<protein>
    <submittedName>
        <fullName evidence="5">Transcriptional regulator, AraC family</fullName>
    </submittedName>
</protein>
<evidence type="ECO:0000256" key="1">
    <source>
        <dbReference type="ARBA" id="ARBA00023015"/>
    </source>
</evidence>
<dbReference type="PATRIC" id="fig|312309.11.peg.3131"/>
<dbReference type="Pfam" id="PF12833">
    <property type="entry name" value="HTH_18"/>
    <property type="match status" value="1"/>
</dbReference>
<dbReference type="GO" id="GO:0003700">
    <property type="term" value="F:DNA-binding transcription factor activity"/>
    <property type="evidence" value="ECO:0007669"/>
    <property type="project" value="InterPro"/>
</dbReference>
<dbReference type="EnsemblBacteria" id="AAW87595">
    <property type="protein sequence ID" value="AAW87595"/>
    <property type="gene ID" value="VF_A0525"/>
</dbReference>
<dbReference type="KEGG" id="vfi:VF_A0525"/>
<evidence type="ECO:0000259" key="4">
    <source>
        <dbReference type="PROSITE" id="PS01124"/>
    </source>
</evidence>
<dbReference type="HOGENOM" id="CLU_071578_1_2_6"/>
<dbReference type="Proteomes" id="UP000000537">
    <property type="component" value="Chromosome II"/>
</dbReference>
<dbReference type="PANTHER" id="PTHR47894">
    <property type="entry name" value="HTH-TYPE TRANSCRIPTIONAL REGULATOR GADX"/>
    <property type="match status" value="1"/>
</dbReference>
<keyword evidence="3" id="KW-0804">Transcription</keyword>
<dbReference type="SUPFAM" id="SSF46689">
    <property type="entry name" value="Homeodomain-like"/>
    <property type="match status" value="1"/>
</dbReference>
<keyword evidence="1" id="KW-0805">Transcription regulation</keyword>